<feature type="compositionally biased region" description="Low complexity" evidence="10">
    <location>
        <begin position="582"/>
        <end position="595"/>
    </location>
</feature>
<proteinExistence type="inferred from homology"/>
<dbReference type="Proteomes" id="UP001501195">
    <property type="component" value="Unassembled WGS sequence"/>
</dbReference>
<feature type="domain" description="CN hydrolase" evidence="11">
    <location>
        <begin position="5"/>
        <end position="265"/>
    </location>
</feature>
<dbReference type="InterPro" id="IPR003010">
    <property type="entry name" value="C-N_Hydrolase"/>
</dbReference>
<dbReference type="SUPFAM" id="SSF52402">
    <property type="entry name" value="Adenine nucleotide alpha hydrolases-like"/>
    <property type="match status" value="1"/>
</dbReference>
<evidence type="ECO:0000313" key="13">
    <source>
        <dbReference type="EMBL" id="GAA4974517.1"/>
    </source>
</evidence>
<comment type="similarity">
    <text evidence="9">Belongs to the NAD synthetase family.</text>
</comment>
<dbReference type="Pfam" id="PF02540">
    <property type="entry name" value="NAD_synthase"/>
    <property type="match status" value="1"/>
</dbReference>
<feature type="region of interest" description="Disordered" evidence="10">
    <location>
        <begin position="572"/>
        <end position="608"/>
    </location>
</feature>
<dbReference type="CDD" id="cd07570">
    <property type="entry name" value="GAT_Gln-NAD-synth"/>
    <property type="match status" value="1"/>
</dbReference>
<evidence type="ECO:0000259" key="12">
    <source>
        <dbReference type="Pfam" id="PF02540"/>
    </source>
</evidence>
<evidence type="ECO:0000256" key="3">
    <source>
        <dbReference type="ARBA" id="ARBA00022598"/>
    </source>
</evidence>
<organism evidence="13 14">
    <name type="scientific">Kineococcus glutinatus</name>
    <dbReference type="NCBI Taxonomy" id="1070872"/>
    <lineage>
        <taxon>Bacteria</taxon>
        <taxon>Bacillati</taxon>
        <taxon>Actinomycetota</taxon>
        <taxon>Actinomycetes</taxon>
        <taxon>Kineosporiales</taxon>
        <taxon>Kineosporiaceae</taxon>
        <taxon>Kineococcus</taxon>
    </lineage>
</organism>
<keyword evidence="6 7" id="KW-0520">NAD</keyword>
<evidence type="ECO:0000259" key="11">
    <source>
        <dbReference type="Pfam" id="PF00795"/>
    </source>
</evidence>
<evidence type="ECO:0000256" key="10">
    <source>
        <dbReference type="SAM" id="MobiDB-lite"/>
    </source>
</evidence>
<dbReference type="SUPFAM" id="SSF56317">
    <property type="entry name" value="Carbon-nitrogen hydrolase"/>
    <property type="match status" value="1"/>
</dbReference>
<dbReference type="HAMAP" id="MF_02090">
    <property type="entry name" value="NadE_glutamine_dep"/>
    <property type="match status" value="1"/>
</dbReference>
<feature type="compositionally biased region" description="Basic and acidic residues" evidence="10">
    <location>
        <begin position="572"/>
        <end position="581"/>
    </location>
</feature>
<dbReference type="NCBIfam" id="TIGR00552">
    <property type="entry name" value="nadE"/>
    <property type="match status" value="1"/>
</dbReference>
<evidence type="ECO:0000256" key="9">
    <source>
        <dbReference type="RuleBase" id="RU003811"/>
    </source>
</evidence>
<comment type="caution">
    <text evidence="13">The sequence shown here is derived from an EMBL/GenBank/DDBJ whole genome shotgun (WGS) entry which is preliminary data.</text>
</comment>
<feature type="binding site" evidence="7">
    <location>
        <position position="192"/>
    </location>
    <ligand>
        <name>L-glutamine</name>
        <dbReference type="ChEBI" id="CHEBI:58359"/>
    </ligand>
</feature>
<dbReference type="PANTHER" id="PTHR23090">
    <property type="entry name" value="NH 3 /GLUTAMINE-DEPENDENT NAD + SYNTHETASE"/>
    <property type="match status" value="1"/>
</dbReference>
<evidence type="ECO:0000256" key="5">
    <source>
        <dbReference type="ARBA" id="ARBA00022840"/>
    </source>
</evidence>
<keyword evidence="4 7" id="KW-0547">Nucleotide-binding</keyword>
<dbReference type="EC" id="6.3.5.1" evidence="7 8"/>
<sequence length="608" mass="64116">MPQLRVALAQIDACVGDLEGNAGAVVAWAGRAAAAGAHLALFPEMVLTGYPVEDLALRSSFVEASRRRLGALAAELAAAGHGELPVVVGYLDRAEVDTRPHLLGGRPRGLPQNRAAVLHGGRVVAAYAKHHLPNYGVFDEARIFVPGDELVVVRVRGVDVAIAICEDLWQEGGPVSLTREAGAGLLAVLNGSPYERDKDDVRLELVTRRAAQAQATLAYVNLVGGQDELVFDGDSLVVAPGGELLARGPQFREDLLVVDLDLPAAAAEPAAHPHVRRVTVSTEPVAGYEPVAAPHHEPLPAVADVYAALVTGLRDYVRKNGFRSVVLGLSGGIDSALVAALAVDALGPGGVHGVSLPSGYSSEHSKDDAAELARRTGLHYRVVPIAPMVESYLANVALTGVAEENLQARVRGTTLMGLSNQEGHLTLATSNKSELAVGYSTLYGDSVGGFAPLKDVPKTLVWELARWRNADAASRGEVPPIPESSITKPPSAELRPGQTDQDSLPDYAVLDDILDDYVEGDRGRAELLAQGFDAGVVDAVTTLVDRAEWKRRQFAPGTKISLKAFGRDRRLPITSRWREPAAPEALAPPTLPEDAGIGAEQTGTGGAR</sequence>
<feature type="region of interest" description="Disordered" evidence="10">
    <location>
        <begin position="473"/>
        <end position="502"/>
    </location>
</feature>
<feature type="binding site" evidence="7">
    <location>
        <position position="550"/>
    </location>
    <ligand>
        <name>deamido-NAD(+)</name>
        <dbReference type="ChEBI" id="CHEBI:58437"/>
        <note>ligand shared between two neighboring subunits</note>
    </ligand>
</feature>
<dbReference type="InterPro" id="IPR014445">
    <property type="entry name" value="Gln-dep_NAD_synthase"/>
</dbReference>
<evidence type="ECO:0000256" key="8">
    <source>
        <dbReference type="PIRNR" id="PIRNR006630"/>
    </source>
</evidence>
<name>A0ABP9HMN5_9ACTN</name>
<evidence type="ECO:0000256" key="4">
    <source>
        <dbReference type="ARBA" id="ARBA00022741"/>
    </source>
</evidence>
<dbReference type="InterPro" id="IPR022310">
    <property type="entry name" value="NAD/GMP_synthase"/>
</dbReference>
<keyword evidence="3 7" id="KW-0436">Ligase</keyword>
<dbReference type="InterPro" id="IPR036526">
    <property type="entry name" value="C-N_Hydrolase_sf"/>
</dbReference>
<feature type="active site" description="Proton acceptor; for glutaminase activity" evidence="7">
    <location>
        <position position="44"/>
    </location>
</feature>
<protein>
    <recommendedName>
        <fullName evidence="7 8">Glutamine-dependent NAD(+) synthetase</fullName>
        <ecNumber evidence="7 8">6.3.5.1</ecNumber>
    </recommendedName>
    <alternativeName>
        <fullName evidence="7 8">NAD(+) synthase [glutamine-hydrolyzing]</fullName>
    </alternativeName>
</protein>
<dbReference type="Gene3D" id="3.60.110.10">
    <property type="entry name" value="Carbon-nitrogen hydrolase"/>
    <property type="match status" value="1"/>
</dbReference>
<dbReference type="InterPro" id="IPR003694">
    <property type="entry name" value="NAD_synthase"/>
</dbReference>
<dbReference type="PIRSF" id="PIRSF006630">
    <property type="entry name" value="NADS_GAT"/>
    <property type="match status" value="1"/>
</dbReference>
<dbReference type="NCBIfam" id="NF010588">
    <property type="entry name" value="PRK13981.1"/>
    <property type="match status" value="1"/>
</dbReference>
<feature type="binding site" evidence="7">
    <location>
        <position position="429"/>
    </location>
    <ligand>
        <name>ATP</name>
        <dbReference type="ChEBI" id="CHEBI:30616"/>
    </ligand>
</feature>
<feature type="active site" description="Nucleophile; for glutaminase activity" evidence="7">
    <location>
        <position position="165"/>
    </location>
</feature>
<feature type="binding site" evidence="7">
    <location>
        <begin position="328"/>
        <end position="335"/>
    </location>
    <ligand>
        <name>ATP</name>
        <dbReference type="ChEBI" id="CHEBI:30616"/>
    </ligand>
</feature>
<dbReference type="PANTHER" id="PTHR23090:SF9">
    <property type="entry name" value="GLUTAMINE-DEPENDENT NAD(+) SYNTHETASE"/>
    <property type="match status" value="1"/>
</dbReference>
<evidence type="ECO:0000256" key="7">
    <source>
        <dbReference type="HAMAP-Rule" id="MF_02090"/>
    </source>
</evidence>
<dbReference type="RefSeq" id="WP_345711779.1">
    <property type="nucleotide sequence ID" value="NZ_BAABIL010000191.1"/>
</dbReference>
<feature type="binding site" evidence="7">
    <location>
        <position position="198"/>
    </location>
    <ligand>
        <name>L-glutamine</name>
        <dbReference type="ChEBI" id="CHEBI:58359"/>
    </ligand>
</feature>
<comment type="similarity">
    <text evidence="2 7 8">In the C-terminal section; belongs to the NAD synthetase family.</text>
</comment>
<keyword evidence="14" id="KW-1185">Reference proteome</keyword>
<dbReference type="Gene3D" id="3.40.50.620">
    <property type="entry name" value="HUPs"/>
    <property type="match status" value="1"/>
</dbReference>
<feature type="domain" description="NAD/GMP synthase" evidence="12">
    <location>
        <begin position="306"/>
        <end position="553"/>
    </location>
</feature>
<evidence type="ECO:0000256" key="2">
    <source>
        <dbReference type="ARBA" id="ARBA00007145"/>
    </source>
</evidence>
<feature type="active site" description="For glutaminase activity" evidence="7">
    <location>
        <position position="129"/>
    </location>
</feature>
<dbReference type="CDD" id="cd00553">
    <property type="entry name" value="NAD_synthase"/>
    <property type="match status" value="1"/>
</dbReference>
<comment type="pathway">
    <text evidence="1 7 8">Cofactor biosynthesis; NAD(+) biosynthesis; NAD(+) from deamido-NAD(+) (L-Gln route): step 1/1.</text>
</comment>
<evidence type="ECO:0000313" key="14">
    <source>
        <dbReference type="Proteomes" id="UP001501195"/>
    </source>
</evidence>
<dbReference type="Pfam" id="PF00795">
    <property type="entry name" value="CN_hydrolase"/>
    <property type="match status" value="1"/>
</dbReference>
<dbReference type="EMBL" id="BAABIL010000191">
    <property type="protein sequence ID" value="GAA4974517.1"/>
    <property type="molecule type" value="Genomic_DNA"/>
</dbReference>
<dbReference type="InterPro" id="IPR014729">
    <property type="entry name" value="Rossmann-like_a/b/a_fold"/>
</dbReference>
<feature type="binding site" evidence="7">
    <location>
        <position position="135"/>
    </location>
    <ligand>
        <name>L-glutamine</name>
        <dbReference type="ChEBI" id="CHEBI:58359"/>
    </ligand>
</feature>
<feature type="binding site" evidence="7">
    <location>
        <position position="405"/>
    </location>
    <ligand>
        <name>deamido-NAD(+)</name>
        <dbReference type="ChEBI" id="CHEBI:58437"/>
        <note>ligand shared between two neighboring subunits</note>
    </ligand>
</feature>
<comment type="catalytic activity">
    <reaction evidence="7 8">
        <text>deamido-NAD(+) + L-glutamine + ATP + H2O = L-glutamate + AMP + diphosphate + NAD(+) + H(+)</text>
        <dbReference type="Rhea" id="RHEA:24384"/>
        <dbReference type="ChEBI" id="CHEBI:15377"/>
        <dbReference type="ChEBI" id="CHEBI:15378"/>
        <dbReference type="ChEBI" id="CHEBI:29985"/>
        <dbReference type="ChEBI" id="CHEBI:30616"/>
        <dbReference type="ChEBI" id="CHEBI:33019"/>
        <dbReference type="ChEBI" id="CHEBI:57540"/>
        <dbReference type="ChEBI" id="CHEBI:58359"/>
        <dbReference type="ChEBI" id="CHEBI:58437"/>
        <dbReference type="ChEBI" id="CHEBI:456215"/>
        <dbReference type="EC" id="6.3.5.1"/>
    </reaction>
</comment>
<comment type="caution">
    <text evidence="7">Lacks conserved residue(s) required for the propagation of feature annotation.</text>
</comment>
<reference evidence="14" key="1">
    <citation type="journal article" date="2019" name="Int. J. Syst. Evol. Microbiol.">
        <title>The Global Catalogue of Microorganisms (GCM) 10K type strain sequencing project: providing services to taxonomists for standard genome sequencing and annotation.</title>
        <authorList>
            <consortium name="The Broad Institute Genomics Platform"/>
            <consortium name="The Broad Institute Genome Sequencing Center for Infectious Disease"/>
            <person name="Wu L."/>
            <person name="Ma J."/>
        </authorList>
    </citation>
    <scope>NUCLEOTIDE SEQUENCE [LARGE SCALE GENOMIC DNA]</scope>
    <source>
        <strain evidence="14">JCM 18126</strain>
    </source>
</reference>
<evidence type="ECO:0000256" key="6">
    <source>
        <dbReference type="ARBA" id="ARBA00023027"/>
    </source>
</evidence>
<comment type="function">
    <text evidence="7">Catalyzes the ATP-dependent amidation of deamido-NAD to form NAD. Uses L-glutamine as a nitrogen source.</text>
</comment>
<gene>
    <name evidence="7" type="primary">nadE</name>
    <name evidence="13" type="ORF">GCM10023225_14640</name>
</gene>
<evidence type="ECO:0000256" key="1">
    <source>
        <dbReference type="ARBA" id="ARBA00005188"/>
    </source>
</evidence>
<keyword evidence="5 7" id="KW-0067">ATP-binding</keyword>
<feature type="binding site" evidence="7">
    <location>
        <position position="434"/>
    </location>
    <ligand>
        <name>deamido-NAD(+)</name>
        <dbReference type="ChEBI" id="CHEBI:58437"/>
        <note>ligand shared between two neighboring subunits</note>
    </ligand>
</feature>
<accession>A0ABP9HMN5</accession>